<sequence length="348" mass="37930">MSFPQNFPASAAAGMGDIESSPINSDQASFKRIPGLHFMVGTDSRIIARPGTLQLKPLTQVYSSGNATRDVSKLIARRVAEILEDYFKVIATAANGSNALVAAAWIPALRILTKEKRWAEYPGVTNQQVQSVMDAFGDARKRFVDGHLANDASCKAQPNREHFKNFVDLLDRFNTARGDFGGSSPVSAAADKVIRDAFQALQIDDQQNDQINQDLQTSAAQIQAAISKKIQNAFDALKIKDKVIETMSQQRDQLNKAVQMAQDEITAARAETEKAKKQHEKTKNERGKMEKENRRLKAKNLAASTTAVVAAVSDHIVGFAAEAVIETEAAEQRAGISGPGDVVQPHCR</sequence>
<dbReference type="EMBL" id="JFFI01000954">
    <property type="protein sequence ID" value="KXH64588.1"/>
    <property type="molecule type" value="Genomic_DNA"/>
</dbReference>
<reference evidence="2 3" key="1">
    <citation type="submission" date="2014-02" db="EMBL/GenBank/DDBJ databases">
        <title>The genome sequence of Colletotrichum salicis CBS 607.94.</title>
        <authorList>
            <person name="Baroncelli R."/>
            <person name="Thon M.R."/>
        </authorList>
    </citation>
    <scope>NUCLEOTIDE SEQUENCE [LARGE SCALE GENOMIC DNA]</scope>
    <source>
        <strain evidence="2 3">CBS 607.94</strain>
    </source>
</reference>
<dbReference type="OrthoDB" id="4848824at2759"/>
<name>A0A135UW01_9PEZI</name>
<protein>
    <submittedName>
        <fullName evidence="2">Uncharacterized protein</fullName>
    </submittedName>
</protein>
<gene>
    <name evidence="2" type="ORF">CSAL01_04677</name>
</gene>
<evidence type="ECO:0000313" key="2">
    <source>
        <dbReference type="EMBL" id="KXH64588.1"/>
    </source>
</evidence>
<keyword evidence="3" id="KW-1185">Reference proteome</keyword>
<organism evidence="2 3">
    <name type="scientific">Colletotrichum salicis</name>
    <dbReference type="NCBI Taxonomy" id="1209931"/>
    <lineage>
        <taxon>Eukaryota</taxon>
        <taxon>Fungi</taxon>
        <taxon>Dikarya</taxon>
        <taxon>Ascomycota</taxon>
        <taxon>Pezizomycotina</taxon>
        <taxon>Sordariomycetes</taxon>
        <taxon>Hypocreomycetidae</taxon>
        <taxon>Glomerellales</taxon>
        <taxon>Glomerellaceae</taxon>
        <taxon>Colletotrichum</taxon>
        <taxon>Colletotrichum acutatum species complex</taxon>
    </lineage>
</organism>
<dbReference type="AlphaFoldDB" id="A0A135UW01"/>
<evidence type="ECO:0000256" key="1">
    <source>
        <dbReference type="SAM" id="MobiDB-lite"/>
    </source>
</evidence>
<feature type="region of interest" description="Disordered" evidence="1">
    <location>
        <begin position="271"/>
        <end position="295"/>
    </location>
</feature>
<comment type="caution">
    <text evidence="2">The sequence shown here is derived from an EMBL/GenBank/DDBJ whole genome shotgun (WGS) entry which is preliminary data.</text>
</comment>
<proteinExistence type="predicted"/>
<dbReference type="Proteomes" id="UP000070121">
    <property type="component" value="Unassembled WGS sequence"/>
</dbReference>
<accession>A0A135UW01</accession>
<evidence type="ECO:0000313" key="3">
    <source>
        <dbReference type="Proteomes" id="UP000070121"/>
    </source>
</evidence>